<name>A0A919TWY9_9ACTN</name>
<evidence type="ECO:0000256" key="1">
    <source>
        <dbReference type="SAM" id="Phobius"/>
    </source>
</evidence>
<keyword evidence="1" id="KW-0472">Membrane</keyword>
<feature type="transmembrane region" description="Helical" evidence="1">
    <location>
        <begin position="25"/>
        <end position="47"/>
    </location>
</feature>
<dbReference type="Proteomes" id="UP000623608">
    <property type="component" value="Unassembled WGS sequence"/>
</dbReference>
<evidence type="ECO:0000313" key="2">
    <source>
        <dbReference type="EMBL" id="GIF25671.1"/>
    </source>
</evidence>
<accession>A0A919TWY9</accession>
<evidence type="ECO:0000313" key="3">
    <source>
        <dbReference type="Proteomes" id="UP000623608"/>
    </source>
</evidence>
<feature type="transmembrane region" description="Helical" evidence="1">
    <location>
        <begin position="118"/>
        <end position="140"/>
    </location>
</feature>
<keyword evidence="3" id="KW-1185">Reference proteome</keyword>
<keyword evidence="1" id="KW-0812">Transmembrane</keyword>
<keyword evidence="1" id="KW-1133">Transmembrane helix</keyword>
<organism evidence="2 3">
    <name type="scientific">Paractinoplanes tereljensis</name>
    <dbReference type="NCBI Taxonomy" id="571912"/>
    <lineage>
        <taxon>Bacteria</taxon>
        <taxon>Bacillati</taxon>
        <taxon>Actinomycetota</taxon>
        <taxon>Actinomycetes</taxon>
        <taxon>Micromonosporales</taxon>
        <taxon>Micromonosporaceae</taxon>
        <taxon>Paractinoplanes</taxon>
    </lineage>
</organism>
<reference evidence="2" key="1">
    <citation type="submission" date="2021-01" db="EMBL/GenBank/DDBJ databases">
        <title>Whole genome shotgun sequence of Actinoplanes tereljensis NBRC 105297.</title>
        <authorList>
            <person name="Komaki H."/>
            <person name="Tamura T."/>
        </authorList>
    </citation>
    <scope>NUCLEOTIDE SEQUENCE</scope>
    <source>
        <strain evidence="2">NBRC 105297</strain>
    </source>
</reference>
<protein>
    <recommendedName>
        <fullName evidence="4">Transmembrane protein</fullName>
    </recommendedName>
</protein>
<sequence length="156" mass="15974">MTIPPIDAELALAEIRIRREQVVGANLVPAWFWVAIGGLMVMFVAAVESARPVFVAVGSVVYALGLAGLILAVVRRGRVQVRPSLIGARGALAIAGFTLVLVAAGVGLGLLLEAAGAGWPATIGCVPVAIGLAAGGPLLMSYLRRVMLSRPLAGSR</sequence>
<dbReference type="EMBL" id="BOMY01000053">
    <property type="protein sequence ID" value="GIF25671.1"/>
    <property type="molecule type" value="Genomic_DNA"/>
</dbReference>
<evidence type="ECO:0008006" key="4">
    <source>
        <dbReference type="Google" id="ProtNLM"/>
    </source>
</evidence>
<feature type="transmembrane region" description="Helical" evidence="1">
    <location>
        <begin position="53"/>
        <end position="74"/>
    </location>
</feature>
<comment type="caution">
    <text evidence="2">The sequence shown here is derived from an EMBL/GenBank/DDBJ whole genome shotgun (WGS) entry which is preliminary data.</text>
</comment>
<feature type="transmembrane region" description="Helical" evidence="1">
    <location>
        <begin position="86"/>
        <end position="112"/>
    </location>
</feature>
<dbReference type="RefSeq" id="WP_239148106.1">
    <property type="nucleotide sequence ID" value="NZ_BOMY01000053.1"/>
</dbReference>
<gene>
    <name evidence="2" type="ORF">Ate02nite_84010</name>
</gene>
<dbReference type="AlphaFoldDB" id="A0A919TWY9"/>
<proteinExistence type="predicted"/>